<reference evidence="4 5" key="1">
    <citation type="submission" date="2020-07" db="EMBL/GenBank/DDBJ databases">
        <title>Halieaceae bacterium, F7430, whole genome shotgun sequencing project.</title>
        <authorList>
            <person name="Jiang S."/>
            <person name="Liu Z.W."/>
            <person name="Du Z.J."/>
        </authorList>
    </citation>
    <scope>NUCLEOTIDE SEQUENCE [LARGE SCALE GENOMIC DNA]</scope>
    <source>
        <strain evidence="4 5">F7430</strain>
    </source>
</reference>
<gene>
    <name evidence="4" type="ORF">H2508_13840</name>
</gene>
<evidence type="ECO:0000313" key="5">
    <source>
        <dbReference type="Proteomes" id="UP000539350"/>
    </source>
</evidence>
<dbReference type="RefSeq" id="WP_182175013.1">
    <property type="nucleotide sequence ID" value="NZ_JACFXU010000018.1"/>
</dbReference>
<dbReference type="InterPro" id="IPR003767">
    <property type="entry name" value="Malate/L-lactate_DH-like"/>
</dbReference>
<keyword evidence="2" id="KW-0560">Oxidoreductase</keyword>
<dbReference type="Gene3D" id="1.10.1530.10">
    <property type="match status" value="1"/>
</dbReference>
<feature type="region of interest" description="Disordered" evidence="3">
    <location>
        <begin position="198"/>
        <end position="217"/>
    </location>
</feature>
<feature type="compositionally biased region" description="Basic and acidic residues" evidence="3">
    <location>
        <begin position="198"/>
        <end position="207"/>
    </location>
</feature>
<comment type="similarity">
    <text evidence="1">Belongs to the LDH2/MDH2 oxidoreductase family.</text>
</comment>
<evidence type="ECO:0000256" key="3">
    <source>
        <dbReference type="SAM" id="MobiDB-lite"/>
    </source>
</evidence>
<comment type="caution">
    <text evidence="4">The sequence shown here is derived from an EMBL/GenBank/DDBJ whole genome shotgun (WGS) entry which is preliminary data.</text>
</comment>
<dbReference type="SUPFAM" id="SSF89733">
    <property type="entry name" value="L-sulfolactate dehydrogenase-like"/>
    <property type="match status" value="1"/>
</dbReference>
<evidence type="ECO:0000256" key="1">
    <source>
        <dbReference type="ARBA" id="ARBA00006056"/>
    </source>
</evidence>
<dbReference type="EMBL" id="JACFXU010000018">
    <property type="protein sequence ID" value="MBA6414191.1"/>
    <property type="molecule type" value="Genomic_DNA"/>
</dbReference>
<accession>A0A7W2TYD0</accession>
<dbReference type="GO" id="GO:0016491">
    <property type="term" value="F:oxidoreductase activity"/>
    <property type="evidence" value="ECO:0007669"/>
    <property type="project" value="UniProtKB-KW"/>
</dbReference>
<evidence type="ECO:0000313" key="4">
    <source>
        <dbReference type="EMBL" id="MBA6414191.1"/>
    </source>
</evidence>
<dbReference type="Proteomes" id="UP000539350">
    <property type="component" value="Unassembled WGS sequence"/>
</dbReference>
<name>A0A7W2TYD0_9GAMM</name>
<sequence>MSPRYAAADLIDLSTALFIKAGLAPERAAVLAEVFLEADLMGFSTHGMHRVPHNLQWLLDGESRAVGDPLVLADRGALFNWDADFLPGPWVLQQAVEEGLARLPEHGVVTATIRRSQHIACLAAYLPKVVEAGYAAIITCSTPGQNTVSAFGGIDPLFSVNPIAMAAPGEEFPLLFDISMAITAGGYVSRAEREGKQLPEPCLKDRQGNVTTDPRALSEGGSIMPIGGAAHGYKGAALSIMTEVLTMALGGYGRADAAAQGDDEANSVFLQLIDPAAFSSLEGFKQQLRALQDLVEGSAVAEGAAELRFPGRRAWQRRSSQLAEGVALYPTIMEDIKPWAERFELPLPAAL</sequence>
<dbReference type="Gene3D" id="3.30.1370.60">
    <property type="entry name" value="Hypothetical oxidoreductase yiak, domain 2"/>
    <property type="match status" value="1"/>
</dbReference>
<organism evidence="4 5">
    <name type="scientific">Sediminihaliea albiluteola</name>
    <dbReference type="NCBI Taxonomy" id="2758564"/>
    <lineage>
        <taxon>Bacteria</taxon>
        <taxon>Pseudomonadati</taxon>
        <taxon>Pseudomonadota</taxon>
        <taxon>Gammaproteobacteria</taxon>
        <taxon>Cellvibrionales</taxon>
        <taxon>Halieaceae</taxon>
        <taxon>Sediminihaliea</taxon>
    </lineage>
</organism>
<dbReference type="PANTHER" id="PTHR11091">
    <property type="entry name" value="OXIDOREDUCTASE-RELATED"/>
    <property type="match status" value="1"/>
</dbReference>
<dbReference type="AlphaFoldDB" id="A0A7W2TYD0"/>
<keyword evidence="5" id="KW-1185">Reference proteome</keyword>
<evidence type="ECO:0000256" key="2">
    <source>
        <dbReference type="ARBA" id="ARBA00023002"/>
    </source>
</evidence>
<dbReference type="InterPro" id="IPR043143">
    <property type="entry name" value="Mal/L-sulf/L-lact_DH-like_NADP"/>
</dbReference>
<dbReference type="InterPro" id="IPR043144">
    <property type="entry name" value="Mal/L-sulf/L-lact_DH-like_ah"/>
</dbReference>
<protein>
    <submittedName>
        <fullName evidence="4">Ldh family oxidoreductase</fullName>
    </submittedName>
</protein>
<dbReference type="InterPro" id="IPR036111">
    <property type="entry name" value="Mal/L-sulfo/L-lacto_DH-like_sf"/>
</dbReference>
<dbReference type="PANTHER" id="PTHR11091:SF0">
    <property type="entry name" value="MALATE DEHYDROGENASE"/>
    <property type="match status" value="1"/>
</dbReference>
<proteinExistence type="inferred from homology"/>
<dbReference type="Pfam" id="PF02615">
    <property type="entry name" value="Ldh_2"/>
    <property type="match status" value="1"/>
</dbReference>